<gene>
    <name evidence="2" type="ORF">E6L38_10880</name>
</gene>
<evidence type="ECO:0000313" key="3">
    <source>
        <dbReference type="Proteomes" id="UP000306697"/>
    </source>
</evidence>
<evidence type="ECO:0000259" key="1">
    <source>
        <dbReference type="Pfam" id="PF08532"/>
    </source>
</evidence>
<dbReference type="Pfam" id="PF14871">
    <property type="entry name" value="GHL6"/>
    <property type="match status" value="1"/>
</dbReference>
<name>A0A4S5B5G4_BIFLI</name>
<dbReference type="InterPro" id="IPR029062">
    <property type="entry name" value="Class_I_gatase-like"/>
</dbReference>
<dbReference type="AlphaFoldDB" id="A0A4S5B5G4"/>
<accession>A0A4S5B5G4</accession>
<dbReference type="GO" id="GO:0005975">
    <property type="term" value="P:carbohydrate metabolic process"/>
    <property type="evidence" value="ECO:0007669"/>
    <property type="project" value="InterPro"/>
</dbReference>
<dbReference type="InterPro" id="IPR028212">
    <property type="entry name" value="GHL6"/>
</dbReference>
<dbReference type="Proteomes" id="UP000306697">
    <property type="component" value="Unassembled WGS sequence"/>
</dbReference>
<comment type="caution">
    <text evidence="2">The sequence shown here is derived from an EMBL/GenBank/DDBJ whole genome shotgun (WGS) entry which is preliminary data.</text>
</comment>
<feature type="domain" description="Beta-galactosidase trimerisation" evidence="1">
    <location>
        <begin position="380"/>
        <end position="437"/>
    </location>
</feature>
<dbReference type="SUPFAM" id="SSF52317">
    <property type="entry name" value="Class I glutamine amidotransferase-like"/>
    <property type="match status" value="1"/>
</dbReference>
<sequence>MMSTATGFPNRQINLDFHTSPYIEHVADDFDAEEFAERLHRSHVNSITCFARDHHGYLFYPSKRHPELVHPHLSDRNLLLEQIDACHKRGIRVPVYTSVGWDGRSALNHPEWLARDPQDNVINGCPSVPKPNFYDSLCLNSNYRAYLIDHLNDIIDSLGPDRVDGLFLDIFSLVPCDCPRCRAQMERHGFDHTDICQRERYSAILLDEFRREVHDLVDDRVPGATLFFNGGHIGPSNKTSLDTFTHLEVESLPSGFWGYDNFPVVMRYVRNLGKPVVGMTGKFHTAWGDFHSLKNEDAMEYECFQMLTMGAGCSIGDQLHPRGRLSDAAYDLIGRVYSQVEALEPYTLDTDTMADIAVMTPEREWNMDSALSDSLIGTNRMLTELGCQFDIIDPGMDFTRYGLIVLPDEIVSSPELQRKLLDYVHGGGKVIGTYMSMDNGCDETNPLYGNRMLGDSYWDRDFIMPNDEVGARLPKEEFVMYERGARVRTAGSRVLLDSVEPYFNREGRYFCSHLHAPSTGRVGFPAATRYGDVVYFSHPLFRIYKDFAPSWVKAIFADVLDLLMPRQLVRKDDGHTVSGLEVQLRRSGSRNSLMLHCLYYPCKKSAANLYTIDEKVPLFDQRVRVYVGDAEIESVRAVRQGEVISERDYTVADGYVDLNIPKIDGYEIIELSLK</sequence>
<proteinExistence type="predicted"/>
<dbReference type="Gene3D" id="3.20.20.80">
    <property type="entry name" value="Glycosidases"/>
    <property type="match status" value="1"/>
</dbReference>
<dbReference type="InterPro" id="IPR017853">
    <property type="entry name" value="GH"/>
</dbReference>
<dbReference type="InterPro" id="IPR013738">
    <property type="entry name" value="Beta_galactosidase_Trimer"/>
</dbReference>
<dbReference type="SUPFAM" id="SSF51445">
    <property type="entry name" value="(Trans)glycosidases"/>
    <property type="match status" value="1"/>
</dbReference>
<organism evidence="2 3">
    <name type="scientific">Bifidobacterium longum subsp. infantis</name>
    <dbReference type="NCBI Taxonomy" id="1682"/>
    <lineage>
        <taxon>Bacteria</taxon>
        <taxon>Bacillati</taxon>
        <taxon>Actinomycetota</taxon>
        <taxon>Actinomycetes</taxon>
        <taxon>Bifidobacteriales</taxon>
        <taxon>Bifidobacteriaceae</taxon>
        <taxon>Bifidobacterium</taxon>
    </lineage>
</organism>
<evidence type="ECO:0000313" key="2">
    <source>
        <dbReference type="EMBL" id="THJ26949.1"/>
    </source>
</evidence>
<dbReference type="Gene3D" id="3.40.50.880">
    <property type="match status" value="1"/>
</dbReference>
<dbReference type="EMBL" id="SSWL01000018">
    <property type="protein sequence ID" value="THJ26949.1"/>
    <property type="molecule type" value="Genomic_DNA"/>
</dbReference>
<dbReference type="Pfam" id="PF08532">
    <property type="entry name" value="Glyco_hydro_42M"/>
    <property type="match status" value="1"/>
</dbReference>
<dbReference type="RefSeq" id="WP_136501025.1">
    <property type="nucleotide sequence ID" value="NZ_SSWL01000018.1"/>
</dbReference>
<protein>
    <recommendedName>
        <fullName evidence="1">Beta-galactosidase trimerisation domain-containing protein</fullName>
    </recommendedName>
</protein>
<dbReference type="CDD" id="cd03143">
    <property type="entry name" value="A4_beta-galactosidase_middle_domain"/>
    <property type="match status" value="1"/>
</dbReference>
<reference evidence="2 3" key="1">
    <citation type="submission" date="2019-04" db="EMBL/GenBank/DDBJ databases">
        <title>Genome Announcement To Ensure Probiotic Safety of Bifidobacterium longum subsp infantis UBBI-01.</title>
        <authorList>
            <person name="Sulthana A."/>
            <person name="Lakshmi S.G."/>
            <person name="Madempudi R.S."/>
        </authorList>
    </citation>
    <scope>NUCLEOTIDE SEQUENCE [LARGE SCALE GENOMIC DNA]</scope>
    <source>
        <strain evidence="2 3">UBBI-01</strain>
    </source>
</reference>
<dbReference type="GO" id="GO:0004565">
    <property type="term" value="F:beta-galactosidase activity"/>
    <property type="evidence" value="ECO:0007669"/>
    <property type="project" value="InterPro"/>
</dbReference>